<reference evidence="1 2" key="1">
    <citation type="submission" date="2023-07" db="EMBL/GenBank/DDBJ databases">
        <title>Sorghum-associated microbial communities from plants grown in Nebraska, USA.</title>
        <authorList>
            <person name="Schachtman D."/>
        </authorList>
    </citation>
    <scope>NUCLEOTIDE SEQUENCE [LARGE SCALE GENOMIC DNA]</scope>
    <source>
        <strain evidence="1 2">DS2154</strain>
    </source>
</reference>
<sequence length="63" mass="7442">MTWDVIPMLAVLVLRRGYWAPWREFPVLRQAQDEEFEFNRRIKVALILSLSKDEGGSWARVPP</sequence>
<accession>A0ABU1N0U0</accession>
<dbReference type="EMBL" id="JAVDRL010000007">
    <property type="protein sequence ID" value="MDR6532053.1"/>
    <property type="molecule type" value="Genomic_DNA"/>
</dbReference>
<organism evidence="1 2">
    <name type="scientific">Caulobacter rhizosphaerae</name>
    <dbReference type="NCBI Taxonomy" id="2010972"/>
    <lineage>
        <taxon>Bacteria</taxon>
        <taxon>Pseudomonadati</taxon>
        <taxon>Pseudomonadota</taxon>
        <taxon>Alphaproteobacteria</taxon>
        <taxon>Caulobacterales</taxon>
        <taxon>Caulobacteraceae</taxon>
        <taxon>Caulobacter</taxon>
    </lineage>
</organism>
<name>A0ABU1N0U0_9CAUL</name>
<dbReference type="Proteomes" id="UP001262754">
    <property type="component" value="Unassembled WGS sequence"/>
</dbReference>
<evidence type="ECO:0000313" key="2">
    <source>
        <dbReference type="Proteomes" id="UP001262754"/>
    </source>
</evidence>
<comment type="caution">
    <text evidence="1">The sequence shown here is derived from an EMBL/GenBank/DDBJ whole genome shotgun (WGS) entry which is preliminary data.</text>
</comment>
<keyword evidence="2" id="KW-1185">Reference proteome</keyword>
<gene>
    <name evidence="1" type="ORF">J2800_002806</name>
</gene>
<evidence type="ECO:0000313" key="1">
    <source>
        <dbReference type="EMBL" id="MDR6532053.1"/>
    </source>
</evidence>
<dbReference type="RefSeq" id="WP_163232761.1">
    <property type="nucleotide sequence ID" value="NZ_BMLD01000011.1"/>
</dbReference>
<proteinExistence type="predicted"/>
<protein>
    <submittedName>
        <fullName evidence="1">Uncharacterized protein</fullName>
    </submittedName>
</protein>